<feature type="region of interest" description="Disordered" evidence="1">
    <location>
        <begin position="348"/>
        <end position="367"/>
    </location>
</feature>
<dbReference type="InterPro" id="IPR014752">
    <property type="entry name" value="Arrestin-like_C"/>
</dbReference>
<dbReference type="Gene3D" id="2.60.40.640">
    <property type="match status" value="1"/>
</dbReference>
<protein>
    <submittedName>
        <fullName evidence="2">Rgp1-domain-containing protein</fullName>
    </submittedName>
</protein>
<evidence type="ECO:0000313" key="3">
    <source>
        <dbReference type="Proteomes" id="UP000700596"/>
    </source>
</evidence>
<feature type="compositionally biased region" description="Polar residues" evidence="1">
    <location>
        <begin position="348"/>
        <end position="364"/>
    </location>
</feature>
<evidence type="ECO:0000313" key="2">
    <source>
        <dbReference type="EMBL" id="KAH7116775.1"/>
    </source>
</evidence>
<dbReference type="Proteomes" id="UP000700596">
    <property type="component" value="Unassembled WGS sequence"/>
</dbReference>
<evidence type="ECO:0000256" key="1">
    <source>
        <dbReference type="SAM" id="MobiDB-lite"/>
    </source>
</evidence>
<feature type="compositionally biased region" description="Low complexity" evidence="1">
    <location>
        <begin position="66"/>
        <end position="77"/>
    </location>
</feature>
<feature type="compositionally biased region" description="Polar residues" evidence="1">
    <location>
        <begin position="260"/>
        <end position="280"/>
    </location>
</feature>
<dbReference type="EMBL" id="JAGMWT010000014">
    <property type="protein sequence ID" value="KAH7116775.1"/>
    <property type="molecule type" value="Genomic_DNA"/>
</dbReference>
<dbReference type="Pfam" id="PF08737">
    <property type="entry name" value="Rgp1"/>
    <property type="match status" value="1"/>
</dbReference>
<comment type="caution">
    <text evidence="2">The sequence shown here is derived from an EMBL/GenBank/DDBJ whole genome shotgun (WGS) entry which is preliminary data.</text>
</comment>
<dbReference type="InterPro" id="IPR014848">
    <property type="entry name" value="Rgp1"/>
</dbReference>
<feature type="region of interest" description="Disordered" evidence="1">
    <location>
        <begin position="32"/>
        <end position="325"/>
    </location>
</feature>
<organism evidence="2 3">
    <name type="scientific">Dendryphion nanum</name>
    <dbReference type="NCBI Taxonomy" id="256645"/>
    <lineage>
        <taxon>Eukaryota</taxon>
        <taxon>Fungi</taxon>
        <taxon>Dikarya</taxon>
        <taxon>Ascomycota</taxon>
        <taxon>Pezizomycotina</taxon>
        <taxon>Dothideomycetes</taxon>
        <taxon>Pleosporomycetidae</taxon>
        <taxon>Pleosporales</taxon>
        <taxon>Torulaceae</taxon>
        <taxon>Dendryphion</taxon>
    </lineage>
</organism>
<reference evidence="2" key="1">
    <citation type="journal article" date="2021" name="Nat. Commun.">
        <title>Genetic determinants of endophytism in the Arabidopsis root mycobiome.</title>
        <authorList>
            <person name="Mesny F."/>
            <person name="Miyauchi S."/>
            <person name="Thiergart T."/>
            <person name="Pickel B."/>
            <person name="Atanasova L."/>
            <person name="Karlsson M."/>
            <person name="Huettel B."/>
            <person name="Barry K.W."/>
            <person name="Haridas S."/>
            <person name="Chen C."/>
            <person name="Bauer D."/>
            <person name="Andreopoulos W."/>
            <person name="Pangilinan J."/>
            <person name="LaButti K."/>
            <person name="Riley R."/>
            <person name="Lipzen A."/>
            <person name="Clum A."/>
            <person name="Drula E."/>
            <person name="Henrissat B."/>
            <person name="Kohler A."/>
            <person name="Grigoriev I.V."/>
            <person name="Martin F.M."/>
            <person name="Hacquard S."/>
        </authorList>
    </citation>
    <scope>NUCLEOTIDE SEQUENCE</scope>
    <source>
        <strain evidence="2">MPI-CAGE-CH-0243</strain>
    </source>
</reference>
<sequence length="832" mass="89807">MASNIRVFVHFKESTVFAGEDIECTITFKNVEPPRVSPERSPGPSRKHNGFAPGGERQRKLPPVHSSTRPSISRNSSFASQQMPPPHLRGHRPTLSLNTPSTAGDRRSPIPPNTTFNNGSTTPGHAHGRSLSIYSAGTDAATEVSHDRTAQSKRPVRGHGRSASLQVVPGRPSQYPVTSPGHRSATHQSPLSMGATSPPPLHETSKEFPLPSRPNRRAAGGASTAPNTPALPVGNRKPSNSFSHNFKFPAAPPSNDPSPERTNNTSVTSSPRLRPTQTRGISPRPSDEPPSVDPRVETLSPVARILSGSSMNGTPRSSGEFYSMSNNSSETLASEYTGQPTARLIARSTTHQRQGSQLAPPSSQKRPETLMMGYAQVMGSFTVDGSLINQAPFEEVKRKGVVGGQGGGGVVGVERPKRDSGLFGALGWGNIGESIGGLLGSSEPSSIREMRGIASSKTVPLITTPQSILFVDLRLAPGESRSYTYSFTLPRGLPPTHKGRSLKVAYHLTIGTQRPGSAKEKQMKHVDVPFRVFGSVNGRGEILGHDLMSPYIILRDQARTSIVDAADLANGSSNKKKPKTNNQDFTEFLDYVDNLLDRPRQNSSMGLLSPTETIPGRSSIAEEPQSMKDAIDLAILRSNLTGSANQSANRFEIARSGRRVAVIMLARPAYRLGETITAVIDFTNSNIPCYSIHISLETSEKVDPAIALRSNASIYRVTRKTHASFSENALFAQRLAFSPTIPPNSTPEFITSGVSLEWKLRIEFITPRVTHEDGEDIFWDELLEEVSNDDRGVILAAAERLPAESFEVQVPVRVYGAMSGASESDDEDGLPV</sequence>
<gene>
    <name evidence="2" type="ORF">B0J11DRAFT_100668</name>
</gene>
<feature type="compositionally biased region" description="Polar residues" evidence="1">
    <location>
        <begin position="113"/>
        <end position="123"/>
    </location>
</feature>
<accession>A0A9P9DAF4</accession>
<dbReference type="AlphaFoldDB" id="A0A9P9DAF4"/>
<dbReference type="PANTHER" id="PTHR12507">
    <property type="entry name" value="REDUCED GROWTH PHENOTYPE 1 RGP1, YEAST -RELATED"/>
    <property type="match status" value="1"/>
</dbReference>
<dbReference type="OrthoDB" id="1918at2759"/>
<name>A0A9P9DAF4_9PLEO</name>
<proteinExistence type="predicted"/>
<keyword evidence="3" id="KW-1185">Reference proteome</keyword>
<feature type="compositionally biased region" description="Polar residues" evidence="1">
    <location>
        <begin position="307"/>
        <end position="317"/>
    </location>
</feature>
<feature type="compositionally biased region" description="Polar residues" evidence="1">
    <location>
        <begin position="186"/>
        <end position="195"/>
    </location>
</feature>